<feature type="domain" description="Pectinesterase catalytic" evidence="6">
    <location>
        <begin position="220"/>
        <end position="341"/>
    </location>
</feature>
<evidence type="ECO:0000313" key="8">
    <source>
        <dbReference type="Proteomes" id="UP000632063"/>
    </source>
</evidence>
<evidence type="ECO:0000256" key="5">
    <source>
        <dbReference type="SAM" id="MobiDB-lite"/>
    </source>
</evidence>
<dbReference type="EMBL" id="JACYXI010000001">
    <property type="protein sequence ID" value="MBD8890195.1"/>
    <property type="molecule type" value="Genomic_DNA"/>
</dbReference>
<dbReference type="Pfam" id="PF01095">
    <property type="entry name" value="Pectinesterase"/>
    <property type="match status" value="1"/>
</dbReference>
<reference evidence="7 8" key="2">
    <citation type="journal article" date="2021" name="Int. J. Syst. Evol. Microbiol.">
        <title>Roseibium litorale sp. nov., isolated from a tidal flat sediment and proposal for the reclassification of Labrenzia polysiphoniae as Roseibium polysiphoniae comb. nov.</title>
        <authorList>
            <person name="Liu Y."/>
            <person name="Pei T."/>
            <person name="Du J."/>
            <person name="Chao M."/>
            <person name="Deng M.R."/>
            <person name="Zhu H."/>
        </authorList>
    </citation>
    <scope>NUCLEOTIDE SEQUENCE [LARGE SCALE GENOMIC DNA]</scope>
    <source>
        <strain evidence="7 8">4C16A</strain>
    </source>
</reference>
<keyword evidence="1 4" id="KW-0378">Hydrolase</keyword>
<dbReference type="Proteomes" id="UP000632063">
    <property type="component" value="Unassembled WGS sequence"/>
</dbReference>
<dbReference type="InterPro" id="IPR012334">
    <property type="entry name" value="Pectin_lyas_fold"/>
</dbReference>
<reference evidence="8" key="1">
    <citation type="submission" date="2020-09" db="EMBL/GenBank/DDBJ databases">
        <title>The genome sequence of strain Labrenzia suaedae 4C16A.</title>
        <authorList>
            <person name="Liu Y."/>
        </authorList>
    </citation>
    <scope>NUCLEOTIDE SEQUENCE [LARGE SCALE GENOMIC DNA]</scope>
    <source>
        <strain evidence="8">4C16A</strain>
    </source>
</reference>
<evidence type="ECO:0000256" key="1">
    <source>
        <dbReference type="ARBA" id="ARBA00022801"/>
    </source>
</evidence>
<comment type="pathway">
    <text evidence="4">Glycan metabolism; pectin degradation; 2-dehydro-3-deoxy-D-gluconate from pectin: step 1/5.</text>
</comment>
<organism evidence="7 8">
    <name type="scientific">Roseibium litorale</name>
    <dbReference type="NCBI Taxonomy" id="2803841"/>
    <lineage>
        <taxon>Bacteria</taxon>
        <taxon>Pseudomonadati</taxon>
        <taxon>Pseudomonadota</taxon>
        <taxon>Alphaproteobacteria</taxon>
        <taxon>Hyphomicrobiales</taxon>
        <taxon>Stappiaceae</taxon>
        <taxon>Roseibium</taxon>
    </lineage>
</organism>
<name>A0ABR9CH67_9HYPH</name>
<evidence type="ECO:0000256" key="4">
    <source>
        <dbReference type="RuleBase" id="RU000589"/>
    </source>
</evidence>
<evidence type="ECO:0000313" key="7">
    <source>
        <dbReference type="EMBL" id="MBD8890195.1"/>
    </source>
</evidence>
<comment type="catalytic activity">
    <reaction evidence="4">
        <text>[(1-&gt;4)-alpha-D-galacturonosyl methyl ester](n) + n H2O = [(1-&gt;4)-alpha-D-galacturonosyl](n) + n methanol + n H(+)</text>
        <dbReference type="Rhea" id="RHEA:22380"/>
        <dbReference type="Rhea" id="RHEA-COMP:14570"/>
        <dbReference type="Rhea" id="RHEA-COMP:14573"/>
        <dbReference type="ChEBI" id="CHEBI:15377"/>
        <dbReference type="ChEBI" id="CHEBI:15378"/>
        <dbReference type="ChEBI" id="CHEBI:17790"/>
        <dbReference type="ChEBI" id="CHEBI:140522"/>
        <dbReference type="ChEBI" id="CHEBI:140523"/>
        <dbReference type="EC" id="3.1.1.11"/>
    </reaction>
</comment>
<dbReference type="RefSeq" id="WP_192145720.1">
    <property type="nucleotide sequence ID" value="NZ_JACYXI010000001.1"/>
</dbReference>
<keyword evidence="8" id="KW-1185">Reference proteome</keyword>
<protein>
    <recommendedName>
        <fullName evidence="4">Pectinesterase</fullName>
        <ecNumber evidence="4">3.1.1.11</ecNumber>
    </recommendedName>
</protein>
<dbReference type="InterPro" id="IPR000070">
    <property type="entry name" value="Pectinesterase_cat"/>
</dbReference>
<proteinExistence type="predicted"/>
<accession>A0ABR9CH67</accession>
<dbReference type="EC" id="3.1.1.11" evidence="4"/>
<dbReference type="PROSITE" id="PS00503">
    <property type="entry name" value="PECTINESTERASE_2"/>
    <property type="match status" value="1"/>
</dbReference>
<dbReference type="Gene3D" id="2.160.20.10">
    <property type="entry name" value="Single-stranded right-handed beta-helix, Pectin lyase-like"/>
    <property type="match status" value="1"/>
</dbReference>
<feature type="compositionally biased region" description="Acidic residues" evidence="5">
    <location>
        <begin position="34"/>
        <end position="43"/>
    </location>
</feature>
<dbReference type="SUPFAM" id="SSF51126">
    <property type="entry name" value="Pectin lyase-like"/>
    <property type="match status" value="1"/>
</dbReference>
<dbReference type="InterPro" id="IPR011050">
    <property type="entry name" value="Pectin_lyase_fold/virulence"/>
</dbReference>
<dbReference type="PANTHER" id="PTHR31707">
    <property type="entry name" value="PECTINESTERASE"/>
    <property type="match status" value="1"/>
</dbReference>
<sequence length="467" mass="52053">MKHPAPVRPLLSPEQAGFFQRSKVLSLTGTAGAEEFDPWDPDLDSFMTGREDRPSAHVAEPGQDTLIKVIDKAVRQARQTGSRERIYIELLPGTYSGLVYVPGFLVDESSVPITLFSRAEDPSQTVIEADIDAEMPGSEYAQRFAAGFDGLDASIAEIYRRIAAEKKINTLNASVLRVENDGFQLRNVTVRNLYNCDREDLSLPQEKRRKNANGQYPEGQHQAVALLIAGADRVHLENVHLSSFQDTLYFRSPRKRATVRSFYRHCDIEGDVDFIFGQATAYFDKCVIRSRGSRAGHSYVAAPSTDIRTTYGIVFHDCDFSHDGDPSALKGTFNLGRQWFEAVRATPYGTPSVKGYSCRLGEVSFYDGAEGTVSRETLFSVGKCVLIKCRIGPHINKAAPWAEWMGGTFRPDGGYDPADWSLRFRPVQANARDFVDNLKDWPDFGLLDVSGIDPDMVFLGEIHTEET</sequence>
<gene>
    <name evidence="7" type="ORF">IG616_01425</name>
</gene>
<evidence type="ECO:0000256" key="3">
    <source>
        <dbReference type="PROSITE-ProRule" id="PRU10040"/>
    </source>
</evidence>
<feature type="active site" evidence="3">
    <location>
        <position position="273"/>
    </location>
</feature>
<keyword evidence="2 4" id="KW-0063">Aspartyl esterase</keyword>
<feature type="region of interest" description="Disordered" evidence="5">
    <location>
        <begin position="32"/>
        <end position="58"/>
    </location>
</feature>
<evidence type="ECO:0000259" key="6">
    <source>
        <dbReference type="Pfam" id="PF01095"/>
    </source>
</evidence>
<comment type="caution">
    <text evidence="7">The sequence shown here is derived from an EMBL/GenBank/DDBJ whole genome shotgun (WGS) entry which is preliminary data.</text>
</comment>
<dbReference type="InterPro" id="IPR033131">
    <property type="entry name" value="Pectinesterase_Asp_AS"/>
</dbReference>
<evidence type="ECO:0000256" key="2">
    <source>
        <dbReference type="ARBA" id="ARBA00023085"/>
    </source>
</evidence>